<name>A0A3G5A910_9VIRU</name>
<proteinExistence type="predicted"/>
<reference evidence="1" key="1">
    <citation type="submission" date="2018-10" db="EMBL/GenBank/DDBJ databases">
        <title>Hidden diversity of soil giant viruses.</title>
        <authorList>
            <person name="Schulz F."/>
            <person name="Alteio L."/>
            <person name="Goudeau D."/>
            <person name="Ryan E.M."/>
            <person name="Malmstrom R.R."/>
            <person name="Blanchard J."/>
            <person name="Woyke T."/>
        </authorList>
    </citation>
    <scope>NUCLEOTIDE SEQUENCE</scope>
    <source>
        <strain evidence="1">HYV1</strain>
    </source>
</reference>
<dbReference type="EMBL" id="MK072385">
    <property type="protein sequence ID" value="AYV82974.1"/>
    <property type="molecule type" value="Genomic_DNA"/>
</dbReference>
<gene>
    <name evidence="1" type="ORF">Hyperionvirus3_120</name>
</gene>
<accession>A0A3G5A910</accession>
<sequence>MSDISTFTSTAISNDIANEILENINNQTYERVYPKNIKKYLEKEHHHKTFSRLSIWNLLYNNGYIKRYKKGKGTYAVLDKKNNF</sequence>
<evidence type="ECO:0000313" key="1">
    <source>
        <dbReference type="EMBL" id="AYV82974.1"/>
    </source>
</evidence>
<organism evidence="1">
    <name type="scientific">Hyperionvirus sp</name>
    <dbReference type="NCBI Taxonomy" id="2487770"/>
    <lineage>
        <taxon>Viruses</taxon>
        <taxon>Varidnaviria</taxon>
        <taxon>Bamfordvirae</taxon>
        <taxon>Nucleocytoviricota</taxon>
        <taxon>Megaviricetes</taxon>
        <taxon>Imitervirales</taxon>
        <taxon>Mimiviridae</taxon>
        <taxon>Klosneuvirinae</taxon>
    </lineage>
</organism>
<protein>
    <submittedName>
        <fullName evidence="1">Uncharacterized protein</fullName>
    </submittedName>
</protein>